<proteinExistence type="predicted"/>
<dbReference type="KEGG" id="fai:FAD_0290"/>
<keyword evidence="3" id="KW-1185">Reference proteome</keyword>
<accession>A0A1V0N233</accession>
<dbReference type="RefSeq" id="WP_081141455.1">
    <property type="nucleotide sequence ID" value="NZ_CP015363.1"/>
</dbReference>
<gene>
    <name evidence="2" type="ORF">FAD_0290</name>
</gene>
<reference evidence="2 3" key="1">
    <citation type="submission" date="2011-10" db="EMBL/GenBank/DDBJ databases">
        <title>Metabolic and evolutionary patterns in the extreme acidophile Ferroplasma acidiphilum.</title>
        <authorList>
            <person name="Golyshina O.V."/>
            <person name="Kozyavkin S.A."/>
            <person name="Tatusov R.L."/>
            <person name="Slesarev A.I."/>
            <person name="Golyshin P.N."/>
        </authorList>
    </citation>
    <scope>NUCLEOTIDE SEQUENCE [LARGE SCALE GENOMIC DNA]</scope>
    <source>
        <strain evidence="3">Y</strain>
    </source>
</reference>
<evidence type="ECO:0000256" key="1">
    <source>
        <dbReference type="SAM" id="Phobius"/>
    </source>
</evidence>
<feature type="transmembrane region" description="Helical" evidence="1">
    <location>
        <begin position="7"/>
        <end position="26"/>
    </location>
</feature>
<evidence type="ECO:0000313" key="3">
    <source>
        <dbReference type="Proteomes" id="UP000192050"/>
    </source>
</evidence>
<dbReference type="GeneID" id="84218790"/>
<keyword evidence="1" id="KW-0472">Membrane</keyword>
<keyword evidence="1" id="KW-1133">Transmembrane helix</keyword>
<sequence length="142" mass="15723">MNRYNTFFSAGLAIVVLTYLFIFLLPGNSLSKYFQSGYYYGIIPRIFPIFLIFGDVFVVAGLLFPLRNFNKHKDYLVTAAAIFIVAGVLFALVLHVSPLDGSQDNGLKAGYLIVEGVILLFFTLIISYYISADSLGSDNLLA</sequence>
<protein>
    <submittedName>
        <fullName evidence="2">Uncharacterized protein</fullName>
    </submittedName>
</protein>
<dbReference type="AlphaFoldDB" id="A0A1V0N233"/>
<dbReference type="EMBL" id="CP015363">
    <property type="protein sequence ID" value="ARD84212.1"/>
    <property type="molecule type" value="Genomic_DNA"/>
</dbReference>
<organism evidence="2 3">
    <name type="scientific">Ferroplasma acidiphilum</name>
    <dbReference type="NCBI Taxonomy" id="74969"/>
    <lineage>
        <taxon>Archaea</taxon>
        <taxon>Methanobacteriati</taxon>
        <taxon>Thermoplasmatota</taxon>
        <taxon>Thermoplasmata</taxon>
        <taxon>Thermoplasmatales</taxon>
        <taxon>Ferroplasmaceae</taxon>
        <taxon>Ferroplasma</taxon>
    </lineage>
</organism>
<evidence type="ECO:0000313" key="2">
    <source>
        <dbReference type="EMBL" id="ARD84212.1"/>
    </source>
</evidence>
<feature type="transmembrane region" description="Helical" evidence="1">
    <location>
        <begin position="38"/>
        <end position="63"/>
    </location>
</feature>
<name>A0A1V0N233_9ARCH</name>
<feature type="transmembrane region" description="Helical" evidence="1">
    <location>
        <begin position="109"/>
        <end position="130"/>
    </location>
</feature>
<feature type="transmembrane region" description="Helical" evidence="1">
    <location>
        <begin position="75"/>
        <end position="97"/>
    </location>
</feature>
<keyword evidence="1" id="KW-0812">Transmembrane</keyword>
<dbReference type="Proteomes" id="UP000192050">
    <property type="component" value="Chromosome"/>
</dbReference>
<dbReference type="STRING" id="74969.FAD_0290"/>